<comment type="caution">
    <text evidence="2">The sequence shown here is derived from an EMBL/GenBank/DDBJ whole genome shotgun (WGS) entry which is preliminary data.</text>
</comment>
<dbReference type="Gene3D" id="1.10.287.1490">
    <property type="match status" value="1"/>
</dbReference>
<organism evidence="2 3">
    <name type="scientific">Paenibacillus cremeus</name>
    <dbReference type="NCBI Taxonomy" id="2163881"/>
    <lineage>
        <taxon>Bacteria</taxon>
        <taxon>Bacillati</taxon>
        <taxon>Bacillota</taxon>
        <taxon>Bacilli</taxon>
        <taxon>Bacillales</taxon>
        <taxon>Paenibacillaceae</taxon>
        <taxon>Paenibacillus</taxon>
    </lineage>
</organism>
<evidence type="ECO:0000313" key="3">
    <source>
        <dbReference type="Proteomes" id="UP000317036"/>
    </source>
</evidence>
<keyword evidence="1" id="KW-0175">Coiled coil</keyword>
<evidence type="ECO:0000256" key="1">
    <source>
        <dbReference type="SAM" id="Coils"/>
    </source>
</evidence>
<feature type="coiled-coil region" evidence="1">
    <location>
        <begin position="3"/>
        <end position="81"/>
    </location>
</feature>
<protein>
    <submittedName>
        <fullName evidence="2">Uncharacterized protein</fullName>
    </submittedName>
</protein>
<dbReference type="RefSeq" id="WP_144843870.1">
    <property type="nucleotide sequence ID" value="NZ_VNJI01000004.1"/>
</dbReference>
<dbReference type="EMBL" id="VNJI01000004">
    <property type="protein sequence ID" value="TVY11133.1"/>
    <property type="molecule type" value="Genomic_DNA"/>
</dbReference>
<name>A0A559KG80_9BACL</name>
<sequence>MSINFTKAIVDQLQREIADIESKSMNVKTKKEKAQSKINQLQRDIKLSQSHSDLSSKMTRINKLNEEIKKLDRIQADLSKQLVTKKASLKQHLAKKSLHGETNG</sequence>
<dbReference type="OrthoDB" id="2663958at2"/>
<evidence type="ECO:0000313" key="2">
    <source>
        <dbReference type="EMBL" id="TVY11133.1"/>
    </source>
</evidence>
<gene>
    <name evidence="2" type="ORF">FPZ49_04660</name>
</gene>
<dbReference type="Proteomes" id="UP000317036">
    <property type="component" value="Unassembled WGS sequence"/>
</dbReference>
<dbReference type="AlphaFoldDB" id="A0A559KG80"/>
<reference evidence="2 3" key="1">
    <citation type="submission" date="2019-07" db="EMBL/GenBank/DDBJ databases">
        <authorList>
            <person name="Kim J."/>
        </authorList>
    </citation>
    <scope>NUCLEOTIDE SEQUENCE [LARGE SCALE GENOMIC DNA]</scope>
    <source>
        <strain evidence="2 3">JC52</strain>
    </source>
</reference>
<keyword evidence="3" id="KW-1185">Reference proteome</keyword>
<proteinExistence type="predicted"/>
<accession>A0A559KG80</accession>